<evidence type="ECO:0000313" key="2">
    <source>
        <dbReference type="Proteomes" id="UP000568839"/>
    </source>
</evidence>
<dbReference type="PIRSF" id="PIRSF037692">
    <property type="entry name" value="UCP037692"/>
    <property type="match status" value="1"/>
</dbReference>
<name>A0A841PZ12_9BACL</name>
<dbReference type="Proteomes" id="UP000568839">
    <property type="component" value="Unassembled WGS sequence"/>
</dbReference>
<comment type="caution">
    <text evidence="1">The sequence shown here is derived from an EMBL/GenBank/DDBJ whole genome shotgun (WGS) entry which is preliminary data.</text>
</comment>
<evidence type="ECO:0008006" key="3">
    <source>
        <dbReference type="Google" id="ProtNLM"/>
    </source>
</evidence>
<dbReference type="AlphaFoldDB" id="A0A841PZ12"/>
<sequence>MRSKGADIVLTHFQFKTLKNNWISKKWKVSFFHQGKLCEGIYLQDGTIEWENKPSVEQLEKVEMQVHDLMLYHIYEDHDPNQ</sequence>
<dbReference type="EMBL" id="JACHHJ010000001">
    <property type="protein sequence ID" value="MBB6449555.1"/>
    <property type="molecule type" value="Genomic_DNA"/>
</dbReference>
<dbReference type="Pfam" id="PF17277">
    <property type="entry name" value="DUF5342"/>
    <property type="match status" value="1"/>
</dbReference>
<keyword evidence="2" id="KW-1185">Reference proteome</keyword>
<proteinExistence type="predicted"/>
<reference evidence="1 2" key="1">
    <citation type="submission" date="2020-08" db="EMBL/GenBank/DDBJ databases">
        <title>Genomic Encyclopedia of Type Strains, Phase IV (KMG-IV): sequencing the most valuable type-strain genomes for metagenomic binning, comparative biology and taxonomic classification.</title>
        <authorList>
            <person name="Goeker M."/>
        </authorList>
    </citation>
    <scope>NUCLEOTIDE SEQUENCE [LARGE SCALE GENOMIC DNA]</scope>
    <source>
        <strain evidence="1 2">DSM 21769</strain>
    </source>
</reference>
<protein>
    <recommendedName>
        <fullName evidence="3">YheE like protein</fullName>
    </recommendedName>
</protein>
<dbReference type="InterPro" id="IPR017263">
    <property type="entry name" value="UCP037692"/>
</dbReference>
<dbReference type="RefSeq" id="WP_221434211.1">
    <property type="nucleotide sequence ID" value="NZ_JACHHJ010000001.1"/>
</dbReference>
<gene>
    <name evidence="1" type="ORF">HNR44_001504</name>
</gene>
<accession>A0A841PZ12</accession>
<evidence type="ECO:0000313" key="1">
    <source>
        <dbReference type="EMBL" id="MBB6449555.1"/>
    </source>
</evidence>
<organism evidence="1 2">
    <name type="scientific">Geomicrobium halophilum</name>
    <dbReference type="NCBI Taxonomy" id="549000"/>
    <lineage>
        <taxon>Bacteria</taxon>
        <taxon>Bacillati</taxon>
        <taxon>Bacillota</taxon>
        <taxon>Bacilli</taxon>
        <taxon>Bacillales</taxon>
        <taxon>Geomicrobium</taxon>
    </lineage>
</organism>